<dbReference type="Proteomes" id="UP000281547">
    <property type="component" value="Unassembled WGS sequence"/>
</dbReference>
<dbReference type="InterPro" id="IPR038084">
    <property type="entry name" value="PduO/GlcC-like_sf"/>
</dbReference>
<dbReference type="InterPro" id="IPR005624">
    <property type="entry name" value="PduO/GlcC-like"/>
</dbReference>
<evidence type="ECO:0000313" key="3">
    <source>
        <dbReference type="Proteomes" id="UP000281547"/>
    </source>
</evidence>
<dbReference type="SUPFAM" id="SSF143744">
    <property type="entry name" value="GlcG-like"/>
    <property type="match status" value="1"/>
</dbReference>
<protein>
    <recommendedName>
        <fullName evidence="1">UPF0303 protein EMQ25_04270</fullName>
    </recommendedName>
</protein>
<dbReference type="RefSeq" id="WP_127187286.1">
    <property type="nucleotide sequence ID" value="NZ_RZNJ01000001.1"/>
</dbReference>
<proteinExistence type="inferred from homology"/>
<reference evidence="2 3" key="1">
    <citation type="journal article" date="2016" name="Int. J. Syst. Evol. Microbiol.">
        <title>Arsenicitalea aurantiaca gen. nov., sp. nov., a new member of the family Hyphomicrobiaceae, isolated from high-arsenic sediment.</title>
        <authorList>
            <person name="Mu Y."/>
            <person name="Zhou L."/>
            <person name="Zeng X.C."/>
            <person name="Liu L."/>
            <person name="Pan Y."/>
            <person name="Chen X."/>
            <person name="Wang J."/>
            <person name="Li S."/>
            <person name="Li W.J."/>
            <person name="Wang Y."/>
        </authorList>
    </citation>
    <scope>NUCLEOTIDE SEQUENCE [LARGE SCALE GENOMIC DNA]</scope>
    <source>
        <strain evidence="2 3">42-50</strain>
    </source>
</reference>
<dbReference type="Gene3D" id="3.30.450.150">
    <property type="entry name" value="Haem-degrading domain"/>
    <property type="match status" value="1"/>
</dbReference>
<dbReference type="PANTHER" id="PTHR28255">
    <property type="match status" value="1"/>
</dbReference>
<dbReference type="NCBIfam" id="NF002696">
    <property type="entry name" value="PRK02487.1-5"/>
    <property type="match status" value="1"/>
</dbReference>
<dbReference type="EMBL" id="RZNJ01000001">
    <property type="protein sequence ID" value="RUT35167.1"/>
    <property type="molecule type" value="Genomic_DNA"/>
</dbReference>
<dbReference type="Pfam" id="PF03928">
    <property type="entry name" value="HbpS-like"/>
    <property type="match status" value="1"/>
</dbReference>
<keyword evidence="3" id="KW-1185">Reference proteome</keyword>
<evidence type="ECO:0000313" key="2">
    <source>
        <dbReference type="EMBL" id="RUT35167.1"/>
    </source>
</evidence>
<accession>A0A433XM57</accession>
<gene>
    <name evidence="2" type="ORF">EMQ25_04270</name>
</gene>
<comment type="caution">
    <text evidence="2">The sequence shown here is derived from an EMBL/GenBank/DDBJ whole genome shotgun (WGS) entry which is preliminary data.</text>
</comment>
<organism evidence="2 3">
    <name type="scientific">Arsenicitalea aurantiaca</name>
    <dbReference type="NCBI Taxonomy" id="1783274"/>
    <lineage>
        <taxon>Bacteria</taxon>
        <taxon>Pseudomonadati</taxon>
        <taxon>Pseudomonadota</taxon>
        <taxon>Alphaproteobacteria</taxon>
        <taxon>Hyphomicrobiales</taxon>
        <taxon>Devosiaceae</taxon>
        <taxon>Arsenicitalea</taxon>
    </lineage>
</organism>
<dbReference type="HAMAP" id="MF_00761">
    <property type="entry name" value="UPF0303"/>
    <property type="match status" value="1"/>
</dbReference>
<dbReference type="OrthoDB" id="9815315at2"/>
<dbReference type="AlphaFoldDB" id="A0A433XM57"/>
<dbReference type="PANTHER" id="PTHR28255:SF1">
    <property type="entry name" value="UPF0303 PROTEIN YBR137W"/>
    <property type="match status" value="1"/>
</dbReference>
<comment type="similarity">
    <text evidence="1">Belongs to the UPF0303 family.</text>
</comment>
<name>A0A433XM57_9HYPH</name>
<evidence type="ECO:0000256" key="1">
    <source>
        <dbReference type="HAMAP-Rule" id="MF_00761"/>
    </source>
</evidence>
<sequence>MAVADDISTIIRQEQELVFERFDEATAFAIGSHIRERALADGLTLVADVRLWDRPLFYCAMPGTTADNPVWVRRKANSVQRLGRSSYRLVLENPGEERVFPVRRALDPNDYALAGGGFPIRVAGIGIVGAATVSGLPEREDHNVVVAAICHVLGKPYADYALPRPA</sequence>
<dbReference type="PIRSF" id="PIRSF008757">
    <property type="entry name" value="UCP008757"/>
    <property type="match status" value="1"/>
</dbReference>
<dbReference type="InterPro" id="IPR010371">
    <property type="entry name" value="YBR137W-like"/>
</dbReference>